<accession>A0A1Y2BFY2</accession>
<dbReference type="InterPro" id="IPR013943">
    <property type="entry name" value="Pet127"/>
</dbReference>
<proteinExistence type="predicted"/>
<gene>
    <name evidence="2" type="ORF">BCR39DRAFT_518873</name>
</gene>
<evidence type="ECO:0000256" key="1">
    <source>
        <dbReference type="SAM" id="MobiDB-lite"/>
    </source>
</evidence>
<dbReference type="Proteomes" id="UP000193986">
    <property type="component" value="Unassembled WGS sequence"/>
</dbReference>
<comment type="caution">
    <text evidence="2">The sequence shown here is derived from an EMBL/GenBank/DDBJ whole genome shotgun (WGS) entry which is preliminary data.</text>
</comment>
<organism evidence="2 3">
    <name type="scientific">Naematelia encephala</name>
    <dbReference type="NCBI Taxonomy" id="71784"/>
    <lineage>
        <taxon>Eukaryota</taxon>
        <taxon>Fungi</taxon>
        <taxon>Dikarya</taxon>
        <taxon>Basidiomycota</taxon>
        <taxon>Agaricomycotina</taxon>
        <taxon>Tremellomycetes</taxon>
        <taxon>Tremellales</taxon>
        <taxon>Naemateliaceae</taxon>
        <taxon>Naematelia</taxon>
    </lineage>
</organism>
<dbReference type="OrthoDB" id="10249045at2759"/>
<dbReference type="Pfam" id="PF08634">
    <property type="entry name" value="Pet127"/>
    <property type="match status" value="1"/>
</dbReference>
<dbReference type="PANTHER" id="PTHR31014:SF0">
    <property type="entry name" value="MITOCHONDRIAL TRANSLATION SYSTEM COMPONENT PET127-RELATED"/>
    <property type="match status" value="1"/>
</dbReference>
<feature type="compositionally biased region" description="Low complexity" evidence="1">
    <location>
        <begin position="210"/>
        <end position="221"/>
    </location>
</feature>
<dbReference type="AlphaFoldDB" id="A0A1Y2BFY2"/>
<dbReference type="InParanoid" id="A0A1Y2BFY2"/>
<evidence type="ECO:0000313" key="2">
    <source>
        <dbReference type="EMBL" id="ORY33724.1"/>
    </source>
</evidence>
<evidence type="ECO:0000313" key="3">
    <source>
        <dbReference type="Proteomes" id="UP000193986"/>
    </source>
</evidence>
<feature type="region of interest" description="Disordered" evidence="1">
    <location>
        <begin position="145"/>
        <end position="232"/>
    </location>
</feature>
<feature type="compositionally biased region" description="Basic and acidic residues" evidence="1">
    <location>
        <begin position="145"/>
        <end position="170"/>
    </location>
</feature>
<dbReference type="FunCoup" id="A0A1Y2BFY2">
    <property type="interactions" value="127"/>
</dbReference>
<feature type="compositionally biased region" description="Polar residues" evidence="1">
    <location>
        <begin position="57"/>
        <end position="72"/>
    </location>
</feature>
<dbReference type="GO" id="GO:0000964">
    <property type="term" value="P:mitochondrial RNA 5'-end processing"/>
    <property type="evidence" value="ECO:0007669"/>
    <property type="project" value="TreeGrafter"/>
</dbReference>
<sequence>MIPRKYLPSAVRQAVYRPTCHSRGISTTTPQYEEGSGVLPVQMNSGSDSALSKDKPTSTANKSTPLYPTSTPFKPVGKKSFPKPPQQQKPHVLGTAAFPARAPVSPVQLKISKRRAMAIKRSGKLAGLPNYSLAQAQLNSVIQRRKENGTEQEPKGKKRGTESSKSDKPKAGPSSSSNNTKAGSSEQEKRRVDSSSGAKSRPLFTSSTLSSEIEAGSSKSSRPSQGEDEVETQRVAMEDIEALRRAGPDTSADAPSASPFSNLNLAEGSILATDVKITEVKPKRKMKVATLRSQLRRVLFSPGVHALQDPRTGMWNFDPDQLQEIPKPEEFAYDRSPPYIKPSLDEELAEMANENDCQFTGSTSTLTKALSQIYFAISGGKGIDISPLSQAFVDARPFYAAGATLPATLIIGKSKINPDKYYVDSDKAYDTENVLSSYGVILERMMISDPEEFQRFLKTAPDSAVSKEERSQKEAYMYQKASTILMRSQLDCYDPQLPGTGVFDIKTRACAPIRFDRANWLANSVYDISKDKGPSGSYEREYYDLIKSGMLKFSMQVRIGKMDGIFVAYHNTNRIYGFQYLPLTEMDERLFGSTELAEQAFQLTVGLLETLLKHIIECFPGEDVRVTLAANNVNPTPSDDRYIAAFVQPVEWDATKGIRPIKVVEMGVKSSVDGEEVDGAVEFSVDPETRKSQRWTVKYNIKTSSMDVSSQARARVAQASALRMLIGMLSLPTPEGKTPDDMYALEVSKSDRVGAAIDEEAMSSIRWVEPGMRVVQLRMEAKASGEEYERRKAGWRMEGDKRSWVDLDS</sequence>
<dbReference type="STRING" id="71784.A0A1Y2BFY2"/>
<feature type="region of interest" description="Disordered" evidence="1">
    <location>
        <begin position="21"/>
        <end position="107"/>
    </location>
</feature>
<name>A0A1Y2BFY2_9TREE</name>
<feature type="compositionally biased region" description="Polar residues" evidence="1">
    <location>
        <begin position="194"/>
        <end position="209"/>
    </location>
</feature>
<reference evidence="2 3" key="1">
    <citation type="submission" date="2016-07" db="EMBL/GenBank/DDBJ databases">
        <title>Pervasive Adenine N6-methylation of Active Genes in Fungi.</title>
        <authorList>
            <consortium name="DOE Joint Genome Institute"/>
            <person name="Mondo S.J."/>
            <person name="Dannebaum R.O."/>
            <person name="Kuo R.C."/>
            <person name="Labutti K."/>
            <person name="Haridas S."/>
            <person name="Kuo A."/>
            <person name="Salamov A."/>
            <person name="Ahrendt S.R."/>
            <person name="Lipzen A."/>
            <person name="Sullivan W."/>
            <person name="Andreopoulos W.B."/>
            <person name="Clum A."/>
            <person name="Lindquist E."/>
            <person name="Daum C."/>
            <person name="Ramamoorthy G.K."/>
            <person name="Gryganskyi A."/>
            <person name="Culley D."/>
            <person name="Magnuson J.K."/>
            <person name="James T.Y."/>
            <person name="O'Malley M.A."/>
            <person name="Stajich J.E."/>
            <person name="Spatafora J.W."/>
            <person name="Visel A."/>
            <person name="Grigoriev I.V."/>
        </authorList>
    </citation>
    <scope>NUCLEOTIDE SEQUENCE [LARGE SCALE GENOMIC DNA]</scope>
    <source>
        <strain evidence="2 3">68-887.2</strain>
    </source>
</reference>
<dbReference type="GO" id="GO:0005740">
    <property type="term" value="C:mitochondrial envelope"/>
    <property type="evidence" value="ECO:0007669"/>
    <property type="project" value="TreeGrafter"/>
</dbReference>
<dbReference type="PANTHER" id="PTHR31014">
    <property type="entry name" value="MITOCHONDRIAL TRANSLATION SYSTEM COMPONENT PET127-RELATED"/>
    <property type="match status" value="1"/>
</dbReference>
<dbReference type="EMBL" id="MCFC01000005">
    <property type="protein sequence ID" value="ORY33724.1"/>
    <property type="molecule type" value="Genomic_DNA"/>
</dbReference>
<keyword evidence="3" id="KW-1185">Reference proteome</keyword>
<protein>
    <submittedName>
        <fullName evidence="2">Mitochondrial protein Pet127-domain-containing protein</fullName>
    </submittedName>
</protein>